<name>A0AAV7VLN0_PLEWA</name>
<protein>
    <submittedName>
        <fullName evidence="1">Uncharacterized protein</fullName>
    </submittedName>
</protein>
<comment type="caution">
    <text evidence="1">The sequence shown here is derived from an EMBL/GenBank/DDBJ whole genome shotgun (WGS) entry which is preliminary data.</text>
</comment>
<reference evidence="1" key="1">
    <citation type="journal article" date="2022" name="bioRxiv">
        <title>Sequencing and chromosome-scale assembly of the giantPleurodeles waltlgenome.</title>
        <authorList>
            <person name="Brown T."/>
            <person name="Elewa A."/>
            <person name="Iarovenko S."/>
            <person name="Subramanian E."/>
            <person name="Araus A.J."/>
            <person name="Petzold A."/>
            <person name="Susuki M."/>
            <person name="Suzuki K.-i.T."/>
            <person name="Hayashi T."/>
            <person name="Toyoda A."/>
            <person name="Oliveira C."/>
            <person name="Osipova E."/>
            <person name="Leigh N.D."/>
            <person name="Simon A."/>
            <person name="Yun M.H."/>
        </authorList>
    </citation>
    <scope>NUCLEOTIDE SEQUENCE</scope>
    <source>
        <strain evidence="1">20211129_DDA</strain>
        <tissue evidence="1">Liver</tissue>
    </source>
</reference>
<evidence type="ECO:0000313" key="2">
    <source>
        <dbReference type="Proteomes" id="UP001066276"/>
    </source>
</evidence>
<accession>A0AAV7VLN0</accession>
<gene>
    <name evidence="1" type="ORF">NDU88_006318</name>
</gene>
<dbReference type="Proteomes" id="UP001066276">
    <property type="component" value="Chromosome 2_1"/>
</dbReference>
<keyword evidence="2" id="KW-1185">Reference proteome</keyword>
<dbReference type="EMBL" id="JANPWB010000003">
    <property type="protein sequence ID" value="KAJ1202519.1"/>
    <property type="molecule type" value="Genomic_DNA"/>
</dbReference>
<proteinExistence type="predicted"/>
<sequence>MQKPRSSLLMGRELRCSQAQRDHMKKGARVVPHPDTHRCLSFCSAWECALWSGIHTPMFTRVKGRRSRRPSIHRVLYRHFRLAAATKQERQAAPTYSSARGGAGTCREASCWRGKEFYICGSDRSIERECLFIELELSYPVVSIGLARSTFAFLHVLTY</sequence>
<organism evidence="1 2">
    <name type="scientific">Pleurodeles waltl</name>
    <name type="common">Iberian ribbed newt</name>
    <dbReference type="NCBI Taxonomy" id="8319"/>
    <lineage>
        <taxon>Eukaryota</taxon>
        <taxon>Metazoa</taxon>
        <taxon>Chordata</taxon>
        <taxon>Craniata</taxon>
        <taxon>Vertebrata</taxon>
        <taxon>Euteleostomi</taxon>
        <taxon>Amphibia</taxon>
        <taxon>Batrachia</taxon>
        <taxon>Caudata</taxon>
        <taxon>Salamandroidea</taxon>
        <taxon>Salamandridae</taxon>
        <taxon>Pleurodelinae</taxon>
        <taxon>Pleurodeles</taxon>
    </lineage>
</organism>
<evidence type="ECO:0000313" key="1">
    <source>
        <dbReference type="EMBL" id="KAJ1202519.1"/>
    </source>
</evidence>
<dbReference type="AlphaFoldDB" id="A0AAV7VLN0"/>